<dbReference type="InterPro" id="IPR058240">
    <property type="entry name" value="rSAM_sf"/>
</dbReference>
<evidence type="ECO:0000313" key="5">
    <source>
        <dbReference type="Proteomes" id="UP000482578"/>
    </source>
</evidence>
<comment type="similarity">
    <text evidence="1">Belongs to the anaerobic coproporphyrinogen-III oxidase family. HemW subfamily.</text>
</comment>
<dbReference type="PANTHER" id="PTHR13932">
    <property type="entry name" value="COPROPORPHYRINIGEN III OXIDASE"/>
    <property type="match status" value="1"/>
</dbReference>
<sequence length="395" mass="43163">MSVIDLSALTGGLKSLPPLSLYIHFPWCVRKCPYCDFNSHEAKAGFDEAGYVDALLADLELALPAVWGRPVTTIFMGGGTPSLFSPEAIDHLLAGVRARVRVHPDAEISMEANPGTVEHGRFEGYRAAGVNRLSLGIQSFDDGFLRTLGRIHGGAEARGALEAALQHFDNVNADLMYALPGQTLDQALADVDTALSAGVTHLSAYHLTIEPNTLFARYEPENLPDDERSADMQEAIEERLAAAGFQHYETSAFARPGRQCRHNLNYWTFGDYLGIGAGAHGKVSAHDGVRRQMRYKQPAAYLKAVAAGEPVQEAHKVGRRDLPFEFMMNALRLTGGFDESLFAAHTGLPLVQIARELDEAVRRGLIERQGGLIRPTLAGQRFLNDLLTLFLNDKA</sequence>
<dbReference type="RefSeq" id="WP_163315229.1">
    <property type="nucleotide sequence ID" value="NZ_JAAGAA010000003.1"/>
</dbReference>
<gene>
    <name evidence="4" type="ORF">GZH52_04090</name>
</gene>
<dbReference type="InterPro" id="IPR006638">
    <property type="entry name" value="Elp3/MiaA/NifB-like_rSAM"/>
</dbReference>
<dbReference type="NCBIfam" id="TIGR00539">
    <property type="entry name" value="hemN_rel"/>
    <property type="match status" value="1"/>
</dbReference>
<dbReference type="SUPFAM" id="SSF102114">
    <property type="entry name" value="Radical SAM enzymes"/>
    <property type="match status" value="1"/>
</dbReference>
<keyword evidence="2" id="KW-0349">Heme</keyword>
<protein>
    <recommendedName>
        <fullName evidence="2">Heme chaperone HemW</fullName>
    </recommendedName>
</protein>
<dbReference type="Pfam" id="PF06969">
    <property type="entry name" value="HemN_C"/>
    <property type="match status" value="1"/>
</dbReference>
<proteinExistence type="inferred from homology"/>
<comment type="caution">
    <text evidence="4">The sequence shown here is derived from an EMBL/GenBank/DDBJ whole genome shotgun (WGS) entry which is preliminary data.</text>
</comment>
<keyword evidence="2" id="KW-0004">4Fe-4S</keyword>
<dbReference type="Pfam" id="PF04055">
    <property type="entry name" value="Radical_SAM"/>
    <property type="match status" value="1"/>
</dbReference>
<reference evidence="4 5" key="1">
    <citation type="submission" date="2020-02" db="EMBL/GenBank/DDBJ databases">
        <authorList>
            <person name="Yang Z."/>
        </authorList>
    </citation>
    <scope>NUCLEOTIDE SEQUENCE [LARGE SCALE GENOMIC DNA]</scope>
    <source>
        <strain evidence="4 5">HX-7-9</strain>
    </source>
</reference>
<name>A0A6B2KQ11_9NEIS</name>
<dbReference type="GO" id="GO:0046872">
    <property type="term" value="F:metal ion binding"/>
    <property type="evidence" value="ECO:0007669"/>
    <property type="project" value="UniProtKB-UniRule"/>
</dbReference>
<keyword evidence="2" id="KW-0963">Cytoplasm</keyword>
<keyword evidence="2" id="KW-0479">Metal-binding</keyword>
<dbReference type="EMBL" id="JAAGAA010000003">
    <property type="protein sequence ID" value="NDV11977.1"/>
    <property type="molecule type" value="Genomic_DNA"/>
</dbReference>
<feature type="domain" description="Radical SAM core" evidence="3">
    <location>
        <begin position="13"/>
        <end position="246"/>
    </location>
</feature>
<dbReference type="InterPro" id="IPR007197">
    <property type="entry name" value="rSAM"/>
</dbReference>
<dbReference type="SFLD" id="SFLDF00562">
    <property type="entry name" value="HemN-like__clustered_with_heat"/>
    <property type="match status" value="1"/>
</dbReference>
<accession>A0A6B2KQ11</accession>
<dbReference type="PANTHER" id="PTHR13932:SF5">
    <property type="entry name" value="RADICAL S-ADENOSYL METHIONINE DOMAIN-CONTAINING PROTEIN 1, MITOCHONDRIAL"/>
    <property type="match status" value="1"/>
</dbReference>
<evidence type="ECO:0000313" key="4">
    <source>
        <dbReference type="EMBL" id="NDV11977.1"/>
    </source>
</evidence>
<dbReference type="GO" id="GO:0005737">
    <property type="term" value="C:cytoplasm"/>
    <property type="evidence" value="ECO:0007669"/>
    <property type="project" value="UniProtKB-SubCell"/>
</dbReference>
<dbReference type="InterPro" id="IPR034505">
    <property type="entry name" value="Coproporphyrinogen-III_oxidase"/>
</dbReference>
<evidence type="ECO:0000256" key="2">
    <source>
        <dbReference type="RuleBase" id="RU364116"/>
    </source>
</evidence>
<dbReference type="CDD" id="cd01335">
    <property type="entry name" value="Radical_SAM"/>
    <property type="match status" value="1"/>
</dbReference>
<dbReference type="GO" id="GO:0006779">
    <property type="term" value="P:porphyrin-containing compound biosynthetic process"/>
    <property type="evidence" value="ECO:0007669"/>
    <property type="project" value="InterPro"/>
</dbReference>
<dbReference type="InterPro" id="IPR010723">
    <property type="entry name" value="HemN_C"/>
</dbReference>
<comment type="subcellular location">
    <subcellularLocation>
        <location evidence="2">Cytoplasm</location>
    </subcellularLocation>
</comment>
<dbReference type="PROSITE" id="PS51918">
    <property type="entry name" value="RADICAL_SAM"/>
    <property type="match status" value="1"/>
</dbReference>
<dbReference type="AlphaFoldDB" id="A0A6B2KQ11"/>
<dbReference type="SMART" id="SM00729">
    <property type="entry name" value="Elp3"/>
    <property type="match status" value="1"/>
</dbReference>
<dbReference type="SFLD" id="SFLDG01065">
    <property type="entry name" value="anaerobic_coproporphyrinogen-I"/>
    <property type="match status" value="1"/>
</dbReference>
<dbReference type="GO" id="GO:0051539">
    <property type="term" value="F:4 iron, 4 sulfur cluster binding"/>
    <property type="evidence" value="ECO:0007669"/>
    <property type="project" value="UniProtKB-UniRule"/>
</dbReference>
<dbReference type="SFLD" id="SFLDF00288">
    <property type="entry name" value="HemN-like__clustered_with_nucl"/>
    <property type="match status" value="1"/>
</dbReference>
<dbReference type="InterPro" id="IPR004559">
    <property type="entry name" value="HemW-like"/>
</dbReference>
<dbReference type="GO" id="GO:0004109">
    <property type="term" value="F:coproporphyrinogen oxidase activity"/>
    <property type="evidence" value="ECO:0007669"/>
    <property type="project" value="InterPro"/>
</dbReference>
<dbReference type="Gene3D" id="3.30.750.200">
    <property type="match status" value="1"/>
</dbReference>
<evidence type="ECO:0000259" key="3">
    <source>
        <dbReference type="PROSITE" id="PS51918"/>
    </source>
</evidence>
<dbReference type="Proteomes" id="UP000482578">
    <property type="component" value="Unassembled WGS sequence"/>
</dbReference>
<keyword evidence="2" id="KW-0143">Chaperone</keyword>
<comment type="function">
    <text evidence="2">Probably acts as a heme chaperone, transferring heme to an unknown acceptor. Binds one molecule of heme per monomer, possibly covalently. Binds 1 [4Fe-4S] cluster. The cluster is coordinated with 3 cysteines and an exchangeable S-adenosyl-L-methionine.</text>
</comment>
<dbReference type="SFLD" id="SFLDS00029">
    <property type="entry name" value="Radical_SAM"/>
    <property type="match status" value="1"/>
</dbReference>
<keyword evidence="2" id="KW-0408">Iron</keyword>
<organism evidence="4 5">
    <name type="scientific">Crenobacter caeni</name>
    <dbReference type="NCBI Taxonomy" id="2705474"/>
    <lineage>
        <taxon>Bacteria</taxon>
        <taxon>Pseudomonadati</taxon>
        <taxon>Pseudomonadota</taxon>
        <taxon>Betaproteobacteria</taxon>
        <taxon>Neisseriales</taxon>
        <taxon>Neisseriaceae</taxon>
        <taxon>Crenobacter</taxon>
    </lineage>
</organism>
<evidence type="ECO:0000256" key="1">
    <source>
        <dbReference type="ARBA" id="ARBA00006100"/>
    </source>
</evidence>
<keyword evidence="2" id="KW-0411">Iron-sulfur</keyword>
<keyword evidence="2" id="KW-0949">S-adenosyl-L-methionine</keyword>
<keyword evidence="5" id="KW-1185">Reference proteome</keyword>